<dbReference type="Pfam" id="PF03807">
    <property type="entry name" value="F420_oxidored"/>
    <property type="match status" value="1"/>
</dbReference>
<protein>
    <submittedName>
        <fullName evidence="3">F420-dependent NADP oxidoreductase</fullName>
    </submittedName>
</protein>
<accession>A0A3A8K0T9</accession>
<dbReference type="EMBL" id="RAWE01000065">
    <property type="protein sequence ID" value="RKH01763.1"/>
    <property type="molecule type" value="Genomic_DNA"/>
</dbReference>
<evidence type="ECO:0000259" key="2">
    <source>
        <dbReference type="Pfam" id="PF03807"/>
    </source>
</evidence>
<dbReference type="SUPFAM" id="SSF51735">
    <property type="entry name" value="NAD(P)-binding Rossmann-fold domains"/>
    <property type="match status" value="1"/>
</dbReference>
<dbReference type="InterPro" id="IPR028939">
    <property type="entry name" value="P5C_Rdtase_cat_N"/>
</dbReference>
<dbReference type="PANTHER" id="PTHR14239:SF0">
    <property type="entry name" value="F420-DEPENDENT NADP REDUCTASE"/>
    <property type="match status" value="1"/>
</dbReference>
<keyword evidence="1" id="KW-0560">Oxidoreductase</keyword>
<keyword evidence="4" id="KW-1185">Reference proteome</keyword>
<dbReference type="GO" id="GO:0052851">
    <property type="term" value="F:ferric-chelate reductase (NADPH) activity"/>
    <property type="evidence" value="ECO:0007669"/>
    <property type="project" value="TreeGrafter"/>
</dbReference>
<sequence length="216" mass="21809">MADVKIAIIGVGNVGGNLGVLLARSGFPVRFGVRPGADVKALLERCGGQAQAGSVREVSAWADVVFLAVPANAAVAVAREAGDLTGKVGVDCNNPVAFDASGPTVLPVPEGSLTAALAKAAPGARWVKAFNTFGAEFHGDPSLSGMAVDVQLAGDDAAAKDTVAAIAKQAGFQPVDCGPLRNASLLEHLAVLWIHLAVKGGQGRQVAFKLLPRAAS</sequence>
<organism evidence="3 4">
    <name type="scientific">Corallococcus carmarthensis</name>
    <dbReference type="NCBI Taxonomy" id="2316728"/>
    <lineage>
        <taxon>Bacteria</taxon>
        <taxon>Pseudomonadati</taxon>
        <taxon>Myxococcota</taxon>
        <taxon>Myxococcia</taxon>
        <taxon>Myxococcales</taxon>
        <taxon>Cystobacterineae</taxon>
        <taxon>Myxococcaceae</taxon>
        <taxon>Corallococcus</taxon>
    </lineage>
</organism>
<feature type="domain" description="Pyrroline-5-carboxylate reductase catalytic N-terminal" evidence="2">
    <location>
        <begin position="5"/>
        <end position="95"/>
    </location>
</feature>
<dbReference type="InterPro" id="IPR036291">
    <property type="entry name" value="NAD(P)-bd_dom_sf"/>
</dbReference>
<name>A0A3A8K0T9_9BACT</name>
<proteinExistence type="predicted"/>
<dbReference type="Gene3D" id="3.40.50.720">
    <property type="entry name" value="NAD(P)-binding Rossmann-like Domain"/>
    <property type="match status" value="1"/>
</dbReference>
<dbReference type="PANTHER" id="PTHR14239">
    <property type="entry name" value="DUDULIN-RELATED"/>
    <property type="match status" value="1"/>
</dbReference>
<comment type="caution">
    <text evidence="3">The sequence shown here is derived from an EMBL/GenBank/DDBJ whole genome shotgun (WGS) entry which is preliminary data.</text>
</comment>
<dbReference type="GO" id="GO:0015677">
    <property type="term" value="P:copper ion import"/>
    <property type="evidence" value="ECO:0007669"/>
    <property type="project" value="TreeGrafter"/>
</dbReference>
<evidence type="ECO:0000256" key="1">
    <source>
        <dbReference type="ARBA" id="ARBA00023002"/>
    </source>
</evidence>
<dbReference type="InterPro" id="IPR051267">
    <property type="entry name" value="STEAP_metalloreductase"/>
</dbReference>
<dbReference type="AlphaFoldDB" id="A0A3A8K0T9"/>
<dbReference type="GO" id="GO:0005886">
    <property type="term" value="C:plasma membrane"/>
    <property type="evidence" value="ECO:0007669"/>
    <property type="project" value="TreeGrafter"/>
</dbReference>
<dbReference type="RefSeq" id="WP_120603985.1">
    <property type="nucleotide sequence ID" value="NZ_JABFJX010000080.1"/>
</dbReference>
<dbReference type="OrthoDB" id="3194817at2"/>
<evidence type="ECO:0000313" key="4">
    <source>
        <dbReference type="Proteomes" id="UP000268313"/>
    </source>
</evidence>
<dbReference type="Proteomes" id="UP000268313">
    <property type="component" value="Unassembled WGS sequence"/>
</dbReference>
<dbReference type="GO" id="GO:0008823">
    <property type="term" value="F:cupric reductase (NADH) activity"/>
    <property type="evidence" value="ECO:0007669"/>
    <property type="project" value="TreeGrafter"/>
</dbReference>
<evidence type="ECO:0000313" key="3">
    <source>
        <dbReference type="EMBL" id="RKH01763.1"/>
    </source>
</evidence>
<gene>
    <name evidence="3" type="ORF">D7X32_19045</name>
</gene>
<reference evidence="4" key="1">
    <citation type="submission" date="2018-09" db="EMBL/GenBank/DDBJ databases">
        <authorList>
            <person name="Livingstone P.G."/>
            <person name="Whitworth D.E."/>
        </authorList>
    </citation>
    <scope>NUCLEOTIDE SEQUENCE [LARGE SCALE GENOMIC DNA]</scope>
    <source>
        <strain evidence="4">CA043D</strain>
    </source>
</reference>